<accession>A0A133QHA1</accession>
<keyword evidence="2" id="KW-1185">Reference proteome</keyword>
<dbReference type="PATRIC" id="fig|28128.5.peg.746"/>
<evidence type="ECO:0000313" key="2">
    <source>
        <dbReference type="Proteomes" id="UP000070533"/>
    </source>
</evidence>
<evidence type="ECO:0000313" key="1">
    <source>
        <dbReference type="EMBL" id="KXA42237.1"/>
    </source>
</evidence>
<dbReference type="STRING" id="28128.HMPREF3226_00739"/>
<name>A0A133QHA1_9BACT</name>
<dbReference type="Proteomes" id="UP000070533">
    <property type="component" value="Unassembled WGS sequence"/>
</dbReference>
<proteinExistence type="predicted"/>
<reference evidence="2" key="1">
    <citation type="submission" date="2016-01" db="EMBL/GenBank/DDBJ databases">
        <authorList>
            <person name="Mitreva M."/>
            <person name="Pepin K.H."/>
            <person name="Mihindukulasuriya K.A."/>
            <person name="Fulton R."/>
            <person name="Fronick C."/>
            <person name="O'Laughlin M."/>
            <person name="Miner T."/>
            <person name="Herter B."/>
            <person name="Rosa B.A."/>
            <person name="Cordes M."/>
            <person name="Tomlinson C."/>
            <person name="Wollam A."/>
            <person name="Palsikar V.B."/>
            <person name="Mardis E.R."/>
            <person name="Wilson R.K."/>
        </authorList>
    </citation>
    <scope>NUCLEOTIDE SEQUENCE [LARGE SCALE GENOMIC DNA]</scope>
    <source>
        <strain evidence="2">MJR7716</strain>
    </source>
</reference>
<protein>
    <submittedName>
        <fullName evidence="1">Uncharacterized protein</fullName>
    </submittedName>
</protein>
<gene>
    <name evidence="1" type="ORF">HMPREF3226_00739</name>
</gene>
<organism evidence="1 2">
    <name type="scientific">Prevotella corporis</name>
    <dbReference type="NCBI Taxonomy" id="28128"/>
    <lineage>
        <taxon>Bacteria</taxon>
        <taxon>Pseudomonadati</taxon>
        <taxon>Bacteroidota</taxon>
        <taxon>Bacteroidia</taxon>
        <taxon>Bacteroidales</taxon>
        <taxon>Prevotellaceae</taxon>
        <taxon>Prevotella</taxon>
    </lineage>
</organism>
<dbReference type="AlphaFoldDB" id="A0A133QHA1"/>
<sequence length="43" mass="5318">MAKHERSNTNHDFGHDEDSQYIKNKKHKFFLPLSRYKTYHRVL</sequence>
<comment type="caution">
    <text evidence="1">The sequence shown here is derived from an EMBL/GenBank/DDBJ whole genome shotgun (WGS) entry which is preliminary data.</text>
</comment>
<dbReference type="EMBL" id="LRQG01000038">
    <property type="protein sequence ID" value="KXA42237.1"/>
    <property type="molecule type" value="Genomic_DNA"/>
</dbReference>